<reference evidence="4 5" key="1">
    <citation type="journal article" date="2021" name="Elife">
        <title>Chloroplast acquisition without the gene transfer in kleptoplastic sea slugs, Plakobranchus ocellatus.</title>
        <authorList>
            <person name="Maeda T."/>
            <person name="Takahashi S."/>
            <person name="Yoshida T."/>
            <person name="Shimamura S."/>
            <person name="Takaki Y."/>
            <person name="Nagai Y."/>
            <person name="Toyoda A."/>
            <person name="Suzuki Y."/>
            <person name="Arimoto A."/>
            <person name="Ishii H."/>
            <person name="Satoh N."/>
            <person name="Nishiyama T."/>
            <person name="Hasebe M."/>
            <person name="Maruyama T."/>
            <person name="Minagawa J."/>
            <person name="Obokata J."/>
            <person name="Shigenobu S."/>
        </authorList>
    </citation>
    <scope>NUCLEOTIDE SEQUENCE [LARGE SCALE GENOMIC DNA]</scope>
</reference>
<evidence type="ECO:0000256" key="2">
    <source>
        <dbReference type="SAM" id="MobiDB-lite"/>
    </source>
</evidence>
<evidence type="ECO:0000313" key="5">
    <source>
        <dbReference type="Proteomes" id="UP000762676"/>
    </source>
</evidence>
<dbReference type="EMBL" id="BMAT01009642">
    <property type="protein sequence ID" value="GFS11040.1"/>
    <property type="molecule type" value="Genomic_DNA"/>
</dbReference>
<comment type="caution">
    <text evidence="4">The sequence shown here is derived from an EMBL/GenBank/DDBJ whole genome shotgun (WGS) entry which is preliminary data.</text>
</comment>
<evidence type="ECO:0008006" key="6">
    <source>
        <dbReference type="Google" id="ProtNLM"/>
    </source>
</evidence>
<feature type="signal peptide" evidence="3">
    <location>
        <begin position="1"/>
        <end position="19"/>
    </location>
</feature>
<feature type="compositionally biased region" description="Acidic residues" evidence="2">
    <location>
        <begin position="147"/>
        <end position="162"/>
    </location>
</feature>
<dbReference type="Proteomes" id="UP000762676">
    <property type="component" value="Unassembled WGS sequence"/>
</dbReference>
<keyword evidence="3" id="KW-0732">Signal</keyword>
<gene>
    <name evidence="4" type="ORF">ElyMa_004825600</name>
</gene>
<evidence type="ECO:0000256" key="3">
    <source>
        <dbReference type="SAM" id="SignalP"/>
    </source>
</evidence>
<proteinExistence type="predicted"/>
<protein>
    <recommendedName>
        <fullName evidence="6">Fibrinogen C-terminal domain-containing protein</fullName>
    </recommendedName>
</protein>
<dbReference type="Gene3D" id="1.10.287.1490">
    <property type="match status" value="1"/>
</dbReference>
<keyword evidence="1" id="KW-0175">Coiled coil</keyword>
<keyword evidence="5" id="KW-1185">Reference proteome</keyword>
<accession>A0AAV4ILR6</accession>
<dbReference type="SUPFAM" id="SSF57997">
    <property type="entry name" value="Tropomyosin"/>
    <property type="match status" value="1"/>
</dbReference>
<organism evidence="4 5">
    <name type="scientific">Elysia marginata</name>
    <dbReference type="NCBI Taxonomy" id="1093978"/>
    <lineage>
        <taxon>Eukaryota</taxon>
        <taxon>Metazoa</taxon>
        <taxon>Spiralia</taxon>
        <taxon>Lophotrochozoa</taxon>
        <taxon>Mollusca</taxon>
        <taxon>Gastropoda</taxon>
        <taxon>Heterobranchia</taxon>
        <taxon>Euthyneura</taxon>
        <taxon>Panpulmonata</taxon>
        <taxon>Sacoglossa</taxon>
        <taxon>Placobranchoidea</taxon>
        <taxon>Plakobranchidae</taxon>
        <taxon>Elysia</taxon>
    </lineage>
</organism>
<feature type="chain" id="PRO_5043484035" description="Fibrinogen C-terminal domain-containing protein" evidence="3">
    <location>
        <begin position="20"/>
        <end position="548"/>
    </location>
</feature>
<dbReference type="AlphaFoldDB" id="A0AAV4ILR6"/>
<name>A0AAV4ILR6_9GAST</name>
<sequence>MLLKTLFGLFLLLPSICQGYDFNFQKSSDDDQCGVVTCTEIVAKTPTDTRKIRSLTVYKKGSGDSKKWVALATVTPESSTVQESSDSLNIDGQLSDTQAHIAVQLLKSDDCKSLKLACESRLKDKKGSISSMKAVIGQRKFPKNIPELEEDESEGDEPEDAGDQAEEIINKVENVMTVLGDKIANLETRLDEATERDDRLDDKLETLSDAAYSLDRNVNREITSSGDQVEEKLDSMSDRLAEKLTEVIAKIPTNTENDCSNEVCTSVSSQLSKVGNSVESLNGNVNSLGDEVRGVRGSMATATELNNKLDKIASTVEGVSATSNDLVASIDARSTTCENSSPPAFSEYFDVFGTGKPVWRLLFRGTAHNNVQVYPAYLHGTGIPVPAKEGCKQFDPSLPCTNHYRNTAAFYSWRNVDKVLLVLYVNGKKVKHIMFDGEGSTNINWFAKERVIESSWRDLKPLSKNIFSIEGDGRPRLLRRFFVNHQYGGCANDKGWFVAADAVPGGCLWEKKEKAPAFFYSKGDHLAWWKHLDQFARADAMGIFIKYQ</sequence>
<feature type="region of interest" description="Disordered" evidence="2">
    <location>
        <begin position="141"/>
        <end position="162"/>
    </location>
</feature>
<evidence type="ECO:0000313" key="4">
    <source>
        <dbReference type="EMBL" id="GFS11040.1"/>
    </source>
</evidence>
<evidence type="ECO:0000256" key="1">
    <source>
        <dbReference type="SAM" id="Coils"/>
    </source>
</evidence>
<feature type="coiled-coil region" evidence="1">
    <location>
        <begin position="169"/>
        <end position="210"/>
    </location>
</feature>